<protein>
    <submittedName>
        <fullName evidence="2">Uncharacterized protein</fullName>
    </submittedName>
</protein>
<evidence type="ECO:0000313" key="2">
    <source>
        <dbReference type="EMBL" id="GBO21700.1"/>
    </source>
</evidence>
<proteinExistence type="predicted"/>
<sequence length="52" mass="6056">GKKFTKNTEKRTSRVAGSPEWKRPLVGQRPDPSIQYSFSGVWFRTDDPESYH</sequence>
<dbReference type="AlphaFoldDB" id="A0A4Y2VDD3"/>
<gene>
    <name evidence="2" type="ORF">AVEN_76550_1</name>
</gene>
<accession>A0A4Y2VDD3</accession>
<reference evidence="2 3" key="1">
    <citation type="journal article" date="2019" name="Sci. Rep.">
        <title>Orb-weaving spider Araneus ventricosus genome elucidates the spidroin gene catalogue.</title>
        <authorList>
            <person name="Kono N."/>
            <person name="Nakamura H."/>
            <person name="Ohtoshi R."/>
            <person name="Moran D.A.P."/>
            <person name="Shinohara A."/>
            <person name="Yoshida Y."/>
            <person name="Fujiwara M."/>
            <person name="Mori M."/>
            <person name="Tomita M."/>
            <person name="Arakawa K."/>
        </authorList>
    </citation>
    <scope>NUCLEOTIDE SEQUENCE [LARGE SCALE GENOMIC DNA]</scope>
</reference>
<organism evidence="2 3">
    <name type="scientific">Araneus ventricosus</name>
    <name type="common">Orbweaver spider</name>
    <name type="synonym">Epeira ventricosa</name>
    <dbReference type="NCBI Taxonomy" id="182803"/>
    <lineage>
        <taxon>Eukaryota</taxon>
        <taxon>Metazoa</taxon>
        <taxon>Ecdysozoa</taxon>
        <taxon>Arthropoda</taxon>
        <taxon>Chelicerata</taxon>
        <taxon>Arachnida</taxon>
        <taxon>Araneae</taxon>
        <taxon>Araneomorphae</taxon>
        <taxon>Entelegynae</taxon>
        <taxon>Araneoidea</taxon>
        <taxon>Araneidae</taxon>
        <taxon>Araneus</taxon>
    </lineage>
</organism>
<comment type="caution">
    <text evidence="2">The sequence shown here is derived from an EMBL/GenBank/DDBJ whole genome shotgun (WGS) entry which is preliminary data.</text>
</comment>
<dbReference type="Proteomes" id="UP000499080">
    <property type="component" value="Unassembled WGS sequence"/>
</dbReference>
<dbReference type="EMBL" id="BGPR01044851">
    <property type="protein sequence ID" value="GBO21700.1"/>
    <property type="molecule type" value="Genomic_DNA"/>
</dbReference>
<feature type="compositionally biased region" description="Basic and acidic residues" evidence="1">
    <location>
        <begin position="1"/>
        <end position="12"/>
    </location>
</feature>
<evidence type="ECO:0000313" key="3">
    <source>
        <dbReference type="Proteomes" id="UP000499080"/>
    </source>
</evidence>
<evidence type="ECO:0000256" key="1">
    <source>
        <dbReference type="SAM" id="MobiDB-lite"/>
    </source>
</evidence>
<name>A0A4Y2VDD3_ARAVE</name>
<feature type="non-terminal residue" evidence="2">
    <location>
        <position position="1"/>
    </location>
</feature>
<keyword evidence="3" id="KW-1185">Reference proteome</keyword>
<feature type="region of interest" description="Disordered" evidence="1">
    <location>
        <begin position="1"/>
        <end position="34"/>
    </location>
</feature>